<keyword evidence="1" id="KW-1133">Transmembrane helix</keyword>
<feature type="transmembrane region" description="Helical" evidence="1">
    <location>
        <begin position="41"/>
        <end position="61"/>
    </location>
</feature>
<name>A0A381QYW6_9ZZZZ</name>
<accession>A0A381QYW6</accession>
<sequence>MLGFLPAIDGNLPKRVTAPVLFCDRSDAGTNKVMANINLGWSVRIGLVVCIVALLALNWLARRDPSVMGPSASPVGATGTGNATTGPLLVNDDWQIRNMATAHGAFVIEVEAKDPSQVEAIAHALIEPIKADYDEILVYVSPAGDPSDLPARRMQWTPQDGYVEIAYDQSKSAR</sequence>
<proteinExistence type="predicted"/>
<keyword evidence="1" id="KW-0472">Membrane</keyword>
<evidence type="ECO:0000313" key="2">
    <source>
        <dbReference type="EMBL" id="SUZ83819.1"/>
    </source>
</evidence>
<dbReference type="EMBL" id="UINC01001568">
    <property type="protein sequence ID" value="SUZ83819.1"/>
    <property type="molecule type" value="Genomic_DNA"/>
</dbReference>
<keyword evidence="1" id="KW-0812">Transmembrane</keyword>
<dbReference type="AlphaFoldDB" id="A0A381QYW6"/>
<reference evidence="2" key="1">
    <citation type="submission" date="2018-05" db="EMBL/GenBank/DDBJ databases">
        <authorList>
            <person name="Lanie J.A."/>
            <person name="Ng W.-L."/>
            <person name="Kazmierczak K.M."/>
            <person name="Andrzejewski T.M."/>
            <person name="Davidsen T.M."/>
            <person name="Wayne K.J."/>
            <person name="Tettelin H."/>
            <person name="Glass J.I."/>
            <person name="Rusch D."/>
            <person name="Podicherti R."/>
            <person name="Tsui H.-C.T."/>
            <person name="Winkler M.E."/>
        </authorList>
    </citation>
    <scope>NUCLEOTIDE SEQUENCE</scope>
</reference>
<organism evidence="2">
    <name type="scientific">marine metagenome</name>
    <dbReference type="NCBI Taxonomy" id="408172"/>
    <lineage>
        <taxon>unclassified sequences</taxon>
        <taxon>metagenomes</taxon>
        <taxon>ecological metagenomes</taxon>
    </lineage>
</organism>
<protein>
    <submittedName>
        <fullName evidence="2">Uncharacterized protein</fullName>
    </submittedName>
</protein>
<evidence type="ECO:0000256" key="1">
    <source>
        <dbReference type="SAM" id="Phobius"/>
    </source>
</evidence>
<gene>
    <name evidence="2" type="ORF">METZ01_LOCUS36673</name>
</gene>